<dbReference type="InterPro" id="IPR013249">
    <property type="entry name" value="RNA_pol_sigma70_r4_t2"/>
</dbReference>
<keyword evidence="3" id="KW-0731">Sigma factor</keyword>
<keyword evidence="4" id="KW-0804">Transcription</keyword>
<evidence type="ECO:0000256" key="3">
    <source>
        <dbReference type="ARBA" id="ARBA00023082"/>
    </source>
</evidence>
<dbReference type="Gene3D" id="1.10.1740.10">
    <property type="match status" value="1"/>
</dbReference>
<dbReference type="Gene3D" id="1.10.10.10">
    <property type="entry name" value="Winged helix-like DNA-binding domain superfamily/Winged helix DNA-binding domain"/>
    <property type="match status" value="1"/>
</dbReference>
<evidence type="ECO:0000313" key="7">
    <source>
        <dbReference type="EMBL" id="SEP60611.1"/>
    </source>
</evidence>
<dbReference type="InterPro" id="IPR013324">
    <property type="entry name" value="RNA_pol_sigma_r3/r4-like"/>
</dbReference>
<reference evidence="7 8" key="1">
    <citation type="submission" date="2016-10" db="EMBL/GenBank/DDBJ databases">
        <authorList>
            <person name="de Groot N.N."/>
        </authorList>
    </citation>
    <scope>NUCLEOTIDE SEQUENCE [LARGE SCALE GENOMIC DNA]</scope>
    <source>
        <strain evidence="7 8">LMG 27941</strain>
    </source>
</reference>
<evidence type="ECO:0000256" key="4">
    <source>
        <dbReference type="ARBA" id="ARBA00023163"/>
    </source>
</evidence>
<accession>A0A1H8Z8E4</accession>
<dbReference type="EMBL" id="FOEQ01000001">
    <property type="protein sequence ID" value="SEP60611.1"/>
    <property type="molecule type" value="Genomic_DNA"/>
</dbReference>
<dbReference type="GO" id="GO:0016987">
    <property type="term" value="F:sigma factor activity"/>
    <property type="evidence" value="ECO:0007669"/>
    <property type="project" value="UniProtKB-KW"/>
</dbReference>
<dbReference type="InterPro" id="IPR013325">
    <property type="entry name" value="RNA_pol_sigma_r2"/>
</dbReference>
<name>A0A1H8Z8E4_9PSED</name>
<dbReference type="InterPro" id="IPR007627">
    <property type="entry name" value="RNA_pol_sigma70_r2"/>
</dbReference>
<organism evidence="7 8">
    <name type="scientific">Pseudomonas soli</name>
    <dbReference type="NCBI Taxonomy" id="1306993"/>
    <lineage>
        <taxon>Bacteria</taxon>
        <taxon>Pseudomonadati</taxon>
        <taxon>Pseudomonadota</taxon>
        <taxon>Gammaproteobacteria</taxon>
        <taxon>Pseudomonadales</taxon>
        <taxon>Pseudomonadaceae</taxon>
        <taxon>Pseudomonas</taxon>
    </lineage>
</organism>
<sequence>MDNGTFALRQQLQKLYQDHHGWLCELLRRKLGNAVDAADLAHDIYLHLMNKGQVPTAEQSRCHLTQIANGKVIDLYRRRQRETRYLKDHGLQPEPRVPSEEARALVVEALGAIDSALQRHSPKARQALLLCRLDGMAHRAIAAELRVSVSSVEKYIAAGVRTCRRYRIGSGA</sequence>
<dbReference type="PANTHER" id="PTHR43133:SF63">
    <property type="entry name" value="RNA POLYMERASE SIGMA FACTOR FECI-RELATED"/>
    <property type="match status" value="1"/>
</dbReference>
<protein>
    <submittedName>
        <fullName evidence="7">RNA polymerase sigma-70 factor, ECF subfamily</fullName>
    </submittedName>
</protein>
<evidence type="ECO:0000259" key="6">
    <source>
        <dbReference type="Pfam" id="PF08281"/>
    </source>
</evidence>
<evidence type="ECO:0000256" key="1">
    <source>
        <dbReference type="ARBA" id="ARBA00010641"/>
    </source>
</evidence>
<comment type="similarity">
    <text evidence="1">Belongs to the sigma-70 factor family. ECF subfamily.</text>
</comment>
<evidence type="ECO:0000313" key="8">
    <source>
        <dbReference type="Proteomes" id="UP000199221"/>
    </source>
</evidence>
<keyword evidence="2" id="KW-0805">Transcription regulation</keyword>
<dbReference type="Proteomes" id="UP000199221">
    <property type="component" value="Unassembled WGS sequence"/>
</dbReference>
<gene>
    <name evidence="7" type="ORF">SAMN05216230_10150</name>
</gene>
<dbReference type="GO" id="GO:0003677">
    <property type="term" value="F:DNA binding"/>
    <property type="evidence" value="ECO:0007669"/>
    <property type="project" value="InterPro"/>
</dbReference>
<dbReference type="GO" id="GO:0006352">
    <property type="term" value="P:DNA-templated transcription initiation"/>
    <property type="evidence" value="ECO:0007669"/>
    <property type="project" value="InterPro"/>
</dbReference>
<dbReference type="Pfam" id="PF04542">
    <property type="entry name" value="Sigma70_r2"/>
    <property type="match status" value="1"/>
</dbReference>
<dbReference type="InterPro" id="IPR036388">
    <property type="entry name" value="WH-like_DNA-bd_sf"/>
</dbReference>
<dbReference type="AlphaFoldDB" id="A0A1H8Z8E4"/>
<proteinExistence type="inferred from homology"/>
<dbReference type="NCBIfam" id="TIGR02937">
    <property type="entry name" value="sigma70-ECF"/>
    <property type="match status" value="1"/>
</dbReference>
<dbReference type="InterPro" id="IPR014284">
    <property type="entry name" value="RNA_pol_sigma-70_dom"/>
</dbReference>
<evidence type="ECO:0000259" key="5">
    <source>
        <dbReference type="Pfam" id="PF04542"/>
    </source>
</evidence>
<dbReference type="SUPFAM" id="SSF88946">
    <property type="entry name" value="Sigma2 domain of RNA polymerase sigma factors"/>
    <property type="match status" value="1"/>
</dbReference>
<feature type="domain" description="RNA polymerase sigma-70 region 2" evidence="5">
    <location>
        <begin position="15"/>
        <end position="81"/>
    </location>
</feature>
<dbReference type="Pfam" id="PF08281">
    <property type="entry name" value="Sigma70_r4_2"/>
    <property type="match status" value="1"/>
</dbReference>
<dbReference type="RefSeq" id="WP_094009920.1">
    <property type="nucleotide sequence ID" value="NZ_FOEQ01000001.1"/>
</dbReference>
<evidence type="ECO:0000256" key="2">
    <source>
        <dbReference type="ARBA" id="ARBA00023015"/>
    </source>
</evidence>
<dbReference type="SUPFAM" id="SSF88659">
    <property type="entry name" value="Sigma3 and sigma4 domains of RNA polymerase sigma factors"/>
    <property type="match status" value="1"/>
</dbReference>
<feature type="domain" description="RNA polymerase sigma factor 70 region 4 type 2" evidence="6">
    <location>
        <begin position="112"/>
        <end position="163"/>
    </location>
</feature>
<dbReference type="PANTHER" id="PTHR43133">
    <property type="entry name" value="RNA POLYMERASE ECF-TYPE SIGMA FACTO"/>
    <property type="match status" value="1"/>
</dbReference>
<dbReference type="InterPro" id="IPR039425">
    <property type="entry name" value="RNA_pol_sigma-70-like"/>
</dbReference>